<dbReference type="Gene3D" id="3.40.980.20">
    <property type="entry name" value="Four-carbon acid sugar kinase, nucleotide binding domain"/>
    <property type="match status" value="1"/>
</dbReference>
<dbReference type="EC" id="2.7.1.217" evidence="10"/>
<keyword evidence="3" id="KW-0547">Nucleotide-binding</keyword>
<keyword evidence="5" id="KW-0067">ATP-binding</keyword>
<dbReference type="Pfam" id="PF17042">
    <property type="entry name" value="NBD_C"/>
    <property type="match status" value="1"/>
</dbReference>
<comment type="catalytic activity">
    <reaction evidence="8">
        <text>3-dehydro-D-erythronate + ATP = 3-dehydro-4-O-phospho-D-erythronate + ADP + H(+)</text>
        <dbReference type="Rhea" id="RHEA:52556"/>
        <dbReference type="ChEBI" id="CHEBI:15378"/>
        <dbReference type="ChEBI" id="CHEBI:30616"/>
        <dbReference type="ChEBI" id="CHEBI:57958"/>
        <dbReference type="ChEBI" id="CHEBI:136593"/>
        <dbReference type="ChEBI" id="CHEBI:456216"/>
        <dbReference type="EC" id="2.7.1.217"/>
    </reaction>
</comment>
<evidence type="ECO:0000259" key="13">
    <source>
        <dbReference type="Pfam" id="PF07005"/>
    </source>
</evidence>
<evidence type="ECO:0000256" key="1">
    <source>
        <dbReference type="ARBA" id="ARBA00005715"/>
    </source>
</evidence>
<evidence type="ECO:0000256" key="4">
    <source>
        <dbReference type="ARBA" id="ARBA00022777"/>
    </source>
</evidence>
<proteinExistence type="inferred from homology"/>
<dbReference type="EMBL" id="FQXC01000010">
    <property type="protein sequence ID" value="SHI05656.1"/>
    <property type="molecule type" value="Genomic_DNA"/>
</dbReference>
<dbReference type="Proteomes" id="UP000184221">
    <property type="component" value="Unassembled WGS sequence"/>
</dbReference>
<evidence type="ECO:0000256" key="3">
    <source>
        <dbReference type="ARBA" id="ARBA00022741"/>
    </source>
</evidence>
<evidence type="ECO:0000256" key="12">
    <source>
        <dbReference type="ARBA" id="ARBA00041377"/>
    </source>
</evidence>
<comment type="similarity">
    <text evidence="1">Belongs to the four-carbon acid sugar kinase family.</text>
</comment>
<evidence type="ECO:0000256" key="2">
    <source>
        <dbReference type="ARBA" id="ARBA00022679"/>
    </source>
</evidence>
<evidence type="ECO:0000256" key="11">
    <source>
        <dbReference type="ARBA" id="ARBA00039461"/>
    </source>
</evidence>
<accession>A0A1M5Y117</accession>
<evidence type="ECO:0000256" key="8">
    <source>
        <dbReference type="ARBA" id="ARBA00036346"/>
    </source>
</evidence>
<name>A0A1M5Y117_9RHOB</name>
<evidence type="ECO:0000313" key="16">
    <source>
        <dbReference type="Proteomes" id="UP000184221"/>
    </source>
</evidence>
<sequence length="423" mass="44378">MTTLLGCIADDFTGATDLAGLLARSGVRVSLRIGVPTEPPEETSPFEVIALKSRTAPVTEAVAETQKALEWLQASGAKRFFWKYCSTFDSTAEGNIGPVAEALMKTLGTGQTIYCPAFPENGRAIFMGYLFVGQQPLAESPMKDHPLTPMRDSNLMRLLEPQVTRPVGLADRLTVARGVEALRARLSDLQAGGYAHVVVDAVADDDLHIIAEACQDMPLMTGGSAVAMPLPHLYKAQGLLPEDAPSTPKPDIPKQTIILSGSCSAMTNAQVARYVDTGAPTFRLDPLEVAKTGAQPALDWLAGQNLTQAPLIYATADPASVKAAQEALGTAKAGVLIEDTLAACAVAARDMGARRVIVAGGETSGAVTKALGVTQLDIGAEIAPGVPWTFCTSDGHTLALTLKSGNFGAETFFTDAQDRLDAA</sequence>
<dbReference type="SUPFAM" id="SSF142764">
    <property type="entry name" value="YgbK-like"/>
    <property type="match status" value="1"/>
</dbReference>
<keyword evidence="16" id="KW-1185">Reference proteome</keyword>
<protein>
    <recommendedName>
        <fullName evidence="11">3-oxo-tetronate kinase</fullName>
        <ecNumber evidence="10">2.7.1.217</ecNumber>
    </recommendedName>
    <alternativeName>
        <fullName evidence="12">3-dehydrotetronate 4-kinase</fullName>
    </alternativeName>
</protein>
<evidence type="ECO:0000259" key="14">
    <source>
        <dbReference type="Pfam" id="PF17042"/>
    </source>
</evidence>
<evidence type="ECO:0000256" key="6">
    <source>
        <dbReference type="ARBA" id="ARBA00023277"/>
    </source>
</evidence>
<dbReference type="RefSeq" id="WP_072780102.1">
    <property type="nucleotide sequence ID" value="NZ_FQXC01000010.1"/>
</dbReference>
<evidence type="ECO:0000256" key="10">
    <source>
        <dbReference type="ARBA" id="ARBA00039095"/>
    </source>
</evidence>
<feature type="domain" description="Four-carbon acid sugar kinase N-terminal" evidence="13">
    <location>
        <begin position="5"/>
        <end position="229"/>
    </location>
</feature>
<keyword evidence="4" id="KW-0418">Kinase</keyword>
<evidence type="ECO:0000256" key="9">
    <source>
        <dbReference type="ARBA" id="ARBA00037335"/>
    </source>
</evidence>
<dbReference type="NCBIfam" id="NF043035">
    <property type="entry name" value="OxoTetrKin"/>
    <property type="match status" value="1"/>
</dbReference>
<keyword evidence="6" id="KW-0119">Carbohydrate metabolism</keyword>
<feature type="domain" description="Four-carbon acid sugar kinase nucleotide binding" evidence="14">
    <location>
        <begin position="258"/>
        <end position="413"/>
    </location>
</feature>
<reference evidence="15 16" key="1">
    <citation type="submission" date="2016-11" db="EMBL/GenBank/DDBJ databases">
        <authorList>
            <person name="Jaros S."/>
            <person name="Januszkiewicz K."/>
            <person name="Wedrychowicz H."/>
        </authorList>
    </citation>
    <scope>NUCLEOTIDE SEQUENCE [LARGE SCALE GENOMIC DNA]</scope>
    <source>
        <strain evidence="15 16">DSM 29431</strain>
    </source>
</reference>
<organism evidence="15 16">
    <name type="scientific">Marivita hallyeonensis</name>
    <dbReference type="NCBI Taxonomy" id="996342"/>
    <lineage>
        <taxon>Bacteria</taxon>
        <taxon>Pseudomonadati</taxon>
        <taxon>Pseudomonadota</taxon>
        <taxon>Alphaproteobacteria</taxon>
        <taxon>Rhodobacterales</taxon>
        <taxon>Roseobacteraceae</taxon>
        <taxon>Marivita</taxon>
    </lineage>
</organism>
<dbReference type="Gene3D" id="3.40.50.10840">
    <property type="entry name" value="Putative sugar-binding, N-terminal domain"/>
    <property type="match status" value="1"/>
</dbReference>
<dbReference type="STRING" id="996342.SAMN05443551_0005"/>
<evidence type="ECO:0000256" key="5">
    <source>
        <dbReference type="ARBA" id="ARBA00022840"/>
    </source>
</evidence>
<dbReference type="InterPro" id="IPR031475">
    <property type="entry name" value="NBD_C"/>
</dbReference>
<dbReference type="Pfam" id="PF07005">
    <property type="entry name" value="SBD_N"/>
    <property type="match status" value="1"/>
</dbReference>
<keyword evidence="2" id="KW-0808">Transferase</keyword>
<dbReference type="AlphaFoldDB" id="A0A1M5Y117"/>
<dbReference type="GO" id="GO:0005524">
    <property type="term" value="F:ATP binding"/>
    <property type="evidence" value="ECO:0007669"/>
    <property type="project" value="UniProtKB-KW"/>
</dbReference>
<dbReference type="InterPro" id="IPR050007">
    <property type="entry name" value="OtnK"/>
</dbReference>
<dbReference type="InterPro" id="IPR042213">
    <property type="entry name" value="NBD_C_sf"/>
</dbReference>
<comment type="function">
    <text evidence="9">Catalyzes the ATP-dependent phosphorylation of 3-oxo-tetronate to 3-oxo-tetronate 4-phosphate.</text>
</comment>
<dbReference type="InterPro" id="IPR010737">
    <property type="entry name" value="4-carb_acid_sugar_kinase_N"/>
</dbReference>
<evidence type="ECO:0000256" key="7">
    <source>
        <dbReference type="ARBA" id="ARBA00035898"/>
    </source>
</evidence>
<dbReference type="InterPro" id="IPR037051">
    <property type="entry name" value="4-carb_acid_sugar_kinase_N_sf"/>
</dbReference>
<dbReference type="GO" id="GO:0016301">
    <property type="term" value="F:kinase activity"/>
    <property type="evidence" value="ECO:0007669"/>
    <property type="project" value="UniProtKB-KW"/>
</dbReference>
<comment type="catalytic activity">
    <reaction evidence="7">
        <text>3-dehydro-L-erythronate + ATP = 3-dehydro-4-O-phospho-L-erythronate + ADP + H(+)</text>
        <dbReference type="Rhea" id="RHEA:52552"/>
        <dbReference type="ChEBI" id="CHEBI:15378"/>
        <dbReference type="ChEBI" id="CHEBI:30616"/>
        <dbReference type="ChEBI" id="CHEBI:136592"/>
        <dbReference type="ChEBI" id="CHEBI:136670"/>
        <dbReference type="ChEBI" id="CHEBI:456216"/>
        <dbReference type="EC" id="2.7.1.217"/>
    </reaction>
</comment>
<gene>
    <name evidence="15" type="ORF">SAMN05443551_0005</name>
</gene>
<evidence type="ECO:0000313" key="15">
    <source>
        <dbReference type="EMBL" id="SHI05656.1"/>
    </source>
</evidence>
<dbReference type="OrthoDB" id="191465at2"/>